<evidence type="ECO:0000259" key="7">
    <source>
        <dbReference type="PROSITE" id="PS50893"/>
    </source>
</evidence>
<feature type="domain" description="ABC transporter" evidence="7">
    <location>
        <begin position="35"/>
        <end position="284"/>
    </location>
</feature>
<accession>A0A9K3PJ89</accession>
<keyword evidence="2" id="KW-0813">Transport</keyword>
<evidence type="ECO:0000256" key="1">
    <source>
        <dbReference type="ARBA" id="ARBA00004141"/>
    </source>
</evidence>
<keyword evidence="5 6" id="KW-0472">Membrane</keyword>
<dbReference type="AlphaFoldDB" id="A0A9K3PJ89"/>
<feature type="transmembrane region" description="Helical" evidence="6">
    <location>
        <begin position="504"/>
        <end position="529"/>
    </location>
</feature>
<dbReference type="InterPro" id="IPR017871">
    <property type="entry name" value="ABC_transporter-like_CS"/>
</dbReference>
<feature type="transmembrane region" description="Helical" evidence="6">
    <location>
        <begin position="536"/>
        <end position="554"/>
    </location>
</feature>
<dbReference type="SMART" id="SM00382">
    <property type="entry name" value="AAA"/>
    <property type="match status" value="1"/>
</dbReference>
<dbReference type="OrthoDB" id="66620at2759"/>
<proteinExistence type="predicted"/>
<feature type="transmembrane region" description="Helical" evidence="6">
    <location>
        <begin position="396"/>
        <end position="413"/>
    </location>
</feature>
<protein>
    <submittedName>
        <fullName evidence="8">ABC transporter ATP-binding protein</fullName>
    </submittedName>
</protein>
<evidence type="ECO:0000313" key="9">
    <source>
        <dbReference type="Proteomes" id="UP000693970"/>
    </source>
</evidence>
<dbReference type="GO" id="GO:0140359">
    <property type="term" value="F:ABC-type transporter activity"/>
    <property type="evidence" value="ECO:0007669"/>
    <property type="project" value="InterPro"/>
</dbReference>
<dbReference type="EMBL" id="JAGRRH010000021">
    <property type="protein sequence ID" value="KAG7346919.1"/>
    <property type="molecule type" value="Genomic_DNA"/>
</dbReference>
<gene>
    <name evidence="8" type="ORF">IV203_005988</name>
</gene>
<evidence type="ECO:0000256" key="4">
    <source>
        <dbReference type="ARBA" id="ARBA00022989"/>
    </source>
</evidence>
<keyword evidence="4 6" id="KW-1133">Transmembrane helix</keyword>
<dbReference type="InterPro" id="IPR050352">
    <property type="entry name" value="ABCG_transporters"/>
</dbReference>
<comment type="caution">
    <text evidence="8">The sequence shown here is derived from an EMBL/GenBank/DDBJ whole genome shotgun (WGS) entry which is preliminary data.</text>
</comment>
<dbReference type="Pfam" id="PF00005">
    <property type="entry name" value="ABC_tran"/>
    <property type="match status" value="1"/>
</dbReference>
<feature type="transmembrane region" description="Helical" evidence="6">
    <location>
        <begin position="648"/>
        <end position="667"/>
    </location>
</feature>
<name>A0A9K3PJ89_9STRA</name>
<dbReference type="InterPro" id="IPR003439">
    <property type="entry name" value="ABC_transporter-like_ATP-bd"/>
</dbReference>
<dbReference type="Pfam" id="PF19055">
    <property type="entry name" value="ABC2_membrane_7"/>
    <property type="match status" value="1"/>
</dbReference>
<feature type="transmembrane region" description="Helical" evidence="6">
    <location>
        <begin position="6"/>
        <end position="25"/>
    </location>
</feature>
<evidence type="ECO:0000256" key="5">
    <source>
        <dbReference type="ARBA" id="ARBA00023136"/>
    </source>
</evidence>
<dbReference type="GO" id="GO:0005524">
    <property type="term" value="F:ATP binding"/>
    <property type="evidence" value="ECO:0007669"/>
    <property type="project" value="UniProtKB-KW"/>
</dbReference>
<keyword evidence="8" id="KW-0067">ATP-binding</keyword>
<dbReference type="Pfam" id="PF01061">
    <property type="entry name" value="ABC2_membrane"/>
    <property type="match status" value="1"/>
</dbReference>
<dbReference type="InterPro" id="IPR003593">
    <property type="entry name" value="AAA+_ATPase"/>
</dbReference>
<reference evidence="8" key="1">
    <citation type="journal article" date="2021" name="Sci. Rep.">
        <title>Diploid genomic architecture of Nitzschia inconspicua, an elite biomass production diatom.</title>
        <authorList>
            <person name="Oliver A."/>
            <person name="Podell S."/>
            <person name="Pinowska A."/>
            <person name="Traller J.C."/>
            <person name="Smith S.R."/>
            <person name="McClure R."/>
            <person name="Beliaev A."/>
            <person name="Bohutskyi P."/>
            <person name="Hill E.A."/>
            <person name="Rabines A."/>
            <person name="Zheng H."/>
            <person name="Allen L.Z."/>
            <person name="Kuo A."/>
            <person name="Grigoriev I.V."/>
            <person name="Allen A.E."/>
            <person name="Hazlebeck D."/>
            <person name="Allen E.E."/>
        </authorList>
    </citation>
    <scope>NUCLEOTIDE SEQUENCE</scope>
    <source>
        <strain evidence="8">Hildebrandi</strain>
    </source>
</reference>
<evidence type="ECO:0000256" key="2">
    <source>
        <dbReference type="ARBA" id="ARBA00022448"/>
    </source>
</evidence>
<evidence type="ECO:0000256" key="6">
    <source>
        <dbReference type="SAM" id="Phobius"/>
    </source>
</evidence>
<keyword evidence="8" id="KW-0547">Nucleotide-binding</keyword>
<dbReference type="Proteomes" id="UP000693970">
    <property type="component" value="Unassembled WGS sequence"/>
</dbReference>
<reference evidence="8" key="2">
    <citation type="submission" date="2021-04" db="EMBL/GenBank/DDBJ databases">
        <authorList>
            <person name="Podell S."/>
        </authorList>
    </citation>
    <scope>NUCLEOTIDE SEQUENCE</scope>
    <source>
        <strain evidence="8">Hildebrandi</strain>
    </source>
</reference>
<dbReference type="GO" id="GO:0016887">
    <property type="term" value="F:ATP hydrolysis activity"/>
    <property type="evidence" value="ECO:0007669"/>
    <property type="project" value="InterPro"/>
</dbReference>
<organism evidence="8 9">
    <name type="scientific">Nitzschia inconspicua</name>
    <dbReference type="NCBI Taxonomy" id="303405"/>
    <lineage>
        <taxon>Eukaryota</taxon>
        <taxon>Sar</taxon>
        <taxon>Stramenopiles</taxon>
        <taxon>Ochrophyta</taxon>
        <taxon>Bacillariophyta</taxon>
        <taxon>Bacillariophyceae</taxon>
        <taxon>Bacillariophycidae</taxon>
        <taxon>Bacillariales</taxon>
        <taxon>Bacillariaceae</taxon>
        <taxon>Nitzschia</taxon>
    </lineage>
</organism>
<dbReference type="PANTHER" id="PTHR48041">
    <property type="entry name" value="ABC TRANSPORTER G FAMILY MEMBER 28"/>
    <property type="match status" value="1"/>
</dbReference>
<dbReference type="InterPro" id="IPR043926">
    <property type="entry name" value="ABCG_dom"/>
</dbReference>
<feature type="transmembrane region" description="Helical" evidence="6">
    <location>
        <begin position="433"/>
        <end position="453"/>
    </location>
</feature>
<dbReference type="GO" id="GO:0016020">
    <property type="term" value="C:membrane"/>
    <property type="evidence" value="ECO:0007669"/>
    <property type="project" value="UniProtKB-SubCell"/>
</dbReference>
<evidence type="ECO:0000313" key="8">
    <source>
        <dbReference type="EMBL" id="KAG7346919.1"/>
    </source>
</evidence>
<dbReference type="InterPro" id="IPR013525">
    <property type="entry name" value="ABC2_TM"/>
</dbReference>
<comment type="subcellular location">
    <subcellularLocation>
        <location evidence="1">Membrane</location>
        <topology evidence="1">Multi-pass membrane protein</topology>
    </subcellularLocation>
</comment>
<dbReference type="PROSITE" id="PS50893">
    <property type="entry name" value="ABC_TRANSPORTER_2"/>
    <property type="match status" value="1"/>
</dbReference>
<dbReference type="PANTHER" id="PTHR48041:SF139">
    <property type="entry name" value="PROTEIN SCARLET"/>
    <property type="match status" value="1"/>
</dbReference>
<keyword evidence="3 6" id="KW-0812">Transmembrane</keyword>
<sequence length="677" mass="74254">MNTHNIFHLFVNIGLTLGLLVPSVISENVTAPSGVYWDNLSVQTADGTFLLHNCRGFVEDGHVCGILGPSGAGKSTTLSAIGGAISPVSGLAVNGEVLYFDSDKQTKEHLRIQGGKVAWLQQKDSFFNMLTVEETLQFAAFLELPGISEAERQKQVVSIMESLGLVKLRNRKIGDSAMHKGLSGGEKRRLSLALELLSSPKIFIGDEPTSGLDSTMSEKVVKLISSSVKERNIPCILSLHQPRSSIFKMLDSIILMAPGGHVVYMGEAKDAISYFNTLGYKCPAETNPAEFLLDLVSIDSEDPREASEDEVRISFLAASFVEKQHTFEKWVIAVQSDEVDVDNVLKHAASRDEETTNSLVLASKTKQTLISHPIKRFGRLLLRSWRQNIRNHRVNIYRLIASGGTAYLFTNIFQSIKKGFFTSKSVADRVALLSFSVINMSMMALMKTIELFAKEKPVVQREQQRKQYSSLEYLLAKSLAEIPLDVVFAAIFTTTLKSLCGIRIGWRALTGTFSLMTISGASLGFAIGALSPTGEVAMTVSIPILVVLMTVGIINPSGVDQSEPSPAVVEALKQASPIAFAIRAVCLAEYRGMEFQDPKSKQSLFSRGRNLLRDLPKMGALALVQNGDQVLDELGLGDENYRSQMKRLAMLSLANLLLSWIGLRLQALSNESFSRKR</sequence>
<dbReference type="PROSITE" id="PS00211">
    <property type="entry name" value="ABC_TRANSPORTER_1"/>
    <property type="match status" value="1"/>
</dbReference>
<keyword evidence="9" id="KW-1185">Reference proteome</keyword>
<evidence type="ECO:0000256" key="3">
    <source>
        <dbReference type="ARBA" id="ARBA00022692"/>
    </source>
</evidence>